<dbReference type="SUPFAM" id="SSF81383">
    <property type="entry name" value="F-box domain"/>
    <property type="match status" value="1"/>
</dbReference>
<dbReference type="CDD" id="cd09917">
    <property type="entry name" value="F-box_SF"/>
    <property type="match status" value="1"/>
</dbReference>
<dbReference type="Gene3D" id="1.20.1280.50">
    <property type="match status" value="1"/>
</dbReference>
<dbReference type="Pfam" id="PF24750">
    <property type="entry name" value="b-prop_At3g26010-like"/>
    <property type="match status" value="1"/>
</dbReference>
<dbReference type="PROSITE" id="PS50181">
    <property type="entry name" value="FBOX"/>
    <property type="match status" value="1"/>
</dbReference>
<dbReference type="PANTHER" id="PTHR35546:SF25">
    <property type="entry name" value="F-BOX DOMAIN-CONTAINING PROTEIN"/>
    <property type="match status" value="1"/>
</dbReference>
<dbReference type="InterPro" id="IPR036047">
    <property type="entry name" value="F-box-like_dom_sf"/>
</dbReference>
<sequence length="530" mass="59896">MNIIGVFSTYQNRMTTDRLCNLSVVSSPAAVAVADQDSGMGILSLCDDLLCNILFRLSQKDLVKCKMVAKSWHQIISHVWLRRFWSQSPVLGLFFRTLHAPDDSCVKLSHAYLDLNYIYLDKPSELVSRERMLRLYENQTRDTSDRNLDCCNGLILLFNPHTYQFCVSNPITRQHVSIPKAFSHEHDYFCAALVFDPIESNHYRVVRIDYSQQQSCCYSTLTSNSTLTQTLVHIDIFSSQSGEWIRHGLQLDPMFIEGFKSSKFCSHFVYLRRAIYSLACSGKLLCIDLNTIKARAFELPHVSEDDDNHDVTMACLGVSMELVCYIKRDSSNVFRFWSYDDRCGSGDKWTLRYTLFGKGLEWRFPGDGTPVLRPHAISPSSHEFFFGTSEGILSYNFESRMLKFVHASLFKIAPPGSHFPSFTLRACLISLGERNAGSTQLPLDSSKGAKILSAEAPCQCDELNNSQIQMGFVGKDVIVRSQRGFTLPSEMKLCAAMELQEASPSPIFQFARIKSKIVSAEPVKLAPSRG</sequence>
<dbReference type="InterPro" id="IPR055290">
    <property type="entry name" value="At3g26010-like"/>
</dbReference>
<protein>
    <submittedName>
        <fullName evidence="2">F-box family protein</fullName>
    </submittedName>
</protein>
<dbReference type="Pfam" id="PF00646">
    <property type="entry name" value="F-box"/>
    <property type="match status" value="1"/>
</dbReference>
<dbReference type="InterPro" id="IPR056592">
    <property type="entry name" value="Beta-prop_At3g26010-like"/>
</dbReference>
<evidence type="ECO:0000259" key="1">
    <source>
        <dbReference type="PROSITE" id="PS50181"/>
    </source>
</evidence>
<accession>A0A4Y1RVJ0</accession>
<name>A0A4Y1RVJ0_PRUDU</name>
<dbReference type="InterPro" id="IPR001810">
    <property type="entry name" value="F-box_dom"/>
</dbReference>
<reference evidence="2" key="1">
    <citation type="journal article" date="2019" name="Science">
        <title>Mutation of a bHLH transcription factor allowed almond domestication.</title>
        <authorList>
            <person name="Sanchez-Perez R."/>
            <person name="Pavan S."/>
            <person name="Mazzeo R."/>
            <person name="Moldovan C."/>
            <person name="Aiese Cigliano R."/>
            <person name="Del Cueto J."/>
            <person name="Ricciardi F."/>
            <person name="Lotti C."/>
            <person name="Ricciardi L."/>
            <person name="Dicenta F."/>
            <person name="Lopez-Marques R.L."/>
            <person name="Lindberg Moller B."/>
        </authorList>
    </citation>
    <scope>NUCLEOTIDE SEQUENCE</scope>
</reference>
<feature type="domain" description="F-box" evidence="1">
    <location>
        <begin position="39"/>
        <end position="88"/>
    </location>
</feature>
<dbReference type="PANTHER" id="PTHR35546">
    <property type="entry name" value="F-BOX PROTEIN INTERACTION DOMAIN PROTEIN-RELATED"/>
    <property type="match status" value="1"/>
</dbReference>
<dbReference type="EMBL" id="AP019303">
    <property type="protein sequence ID" value="BBH07898.1"/>
    <property type="molecule type" value="Genomic_DNA"/>
</dbReference>
<organism evidence="2">
    <name type="scientific">Prunus dulcis</name>
    <name type="common">Almond</name>
    <name type="synonym">Amygdalus dulcis</name>
    <dbReference type="NCBI Taxonomy" id="3755"/>
    <lineage>
        <taxon>Eukaryota</taxon>
        <taxon>Viridiplantae</taxon>
        <taxon>Streptophyta</taxon>
        <taxon>Embryophyta</taxon>
        <taxon>Tracheophyta</taxon>
        <taxon>Spermatophyta</taxon>
        <taxon>Magnoliopsida</taxon>
        <taxon>eudicotyledons</taxon>
        <taxon>Gunneridae</taxon>
        <taxon>Pentapetalae</taxon>
        <taxon>rosids</taxon>
        <taxon>fabids</taxon>
        <taxon>Rosales</taxon>
        <taxon>Rosaceae</taxon>
        <taxon>Amygdaloideae</taxon>
        <taxon>Amygdaleae</taxon>
        <taxon>Prunus</taxon>
    </lineage>
</organism>
<gene>
    <name evidence="2" type="ORF">Prudu_019949</name>
</gene>
<dbReference type="AlphaFoldDB" id="A0A4Y1RVJ0"/>
<evidence type="ECO:0000313" key="2">
    <source>
        <dbReference type="EMBL" id="BBH07898.1"/>
    </source>
</evidence>
<proteinExistence type="predicted"/>